<dbReference type="PANTHER" id="PTHR12526">
    <property type="entry name" value="GLYCOSYLTRANSFERASE"/>
    <property type="match status" value="1"/>
</dbReference>
<dbReference type="SUPFAM" id="SSF53756">
    <property type="entry name" value="UDP-Glycosyltransferase/glycogen phosphorylase"/>
    <property type="match status" value="1"/>
</dbReference>
<organism evidence="3 4">
    <name type="scientific">Candidatus Dormiibacter inghamiae</name>
    <dbReference type="NCBI Taxonomy" id="3127013"/>
    <lineage>
        <taxon>Bacteria</taxon>
        <taxon>Bacillati</taxon>
        <taxon>Candidatus Dormiibacterota</taxon>
        <taxon>Candidatus Dormibacteria</taxon>
        <taxon>Candidatus Dormibacterales</taxon>
        <taxon>Candidatus Dormibacteraceae</taxon>
        <taxon>Candidatus Dormiibacter</taxon>
    </lineage>
</organism>
<comment type="caution">
    <text evidence="3">The sequence shown here is derived from an EMBL/GenBank/DDBJ whole genome shotgun (WGS) entry which is preliminary data.</text>
</comment>
<evidence type="ECO:0000259" key="2">
    <source>
        <dbReference type="Pfam" id="PF13439"/>
    </source>
</evidence>
<proteinExistence type="predicted"/>
<dbReference type="Gene3D" id="3.40.50.2000">
    <property type="entry name" value="Glycogen Phosphorylase B"/>
    <property type="match status" value="2"/>
</dbReference>
<protein>
    <submittedName>
        <fullName evidence="3">Glycosyltransferase family 4 protein</fullName>
    </submittedName>
</protein>
<dbReference type="AlphaFoldDB" id="A0A934KIW8"/>
<evidence type="ECO:0000259" key="1">
    <source>
        <dbReference type="Pfam" id="PF00534"/>
    </source>
</evidence>
<reference evidence="3 4" key="1">
    <citation type="submission" date="2020-10" db="EMBL/GenBank/DDBJ databases">
        <title>Ca. Dormibacterota MAGs.</title>
        <authorList>
            <person name="Montgomery K."/>
        </authorList>
    </citation>
    <scope>NUCLEOTIDE SEQUENCE [LARGE SCALE GENOMIC DNA]</scope>
    <source>
        <strain evidence="3">SC8811_S16_3</strain>
    </source>
</reference>
<dbReference type="RefSeq" id="WP_338178035.1">
    <property type="nucleotide sequence ID" value="NZ_JAEKNQ010000028.1"/>
</dbReference>
<accession>A0A934KIW8</accession>
<sequence length="383" mass="41814">MEAILGAQADLLRAAGHDVRVLAGRGDAELIPELDSRHPEVELVTRALAAGDDVGEEFGQLQARLRAVLSERLSDRELVLVHNVMTMPFNLPAAGALADLGLPKVAWTHDLAWVNPRYSAYQRPSWPTSLLQVPQERTTYVAISEVRRREICSVLGLPVDQVPMVPNGIDPAQVFSLSSHVLQLGAEAGFSDADPLILVPVRITRRKRLELALAAAAVLRRREPQLRLVVTGPLGPHSGDNLAYWRELERLRSQLGLEPVVSFLHEQTPPEAPHPVSQGDVFELYRLADVILLPSESEGFGLPILEAALVRAPLVCADLPVLREPGTGNFTFPPFAPAEVVAEKLAQALSSPSAGLRRNVLRTFAWPKVMRATEQVMEQVLGG</sequence>
<name>A0A934KIW8_9BACT</name>
<evidence type="ECO:0000313" key="3">
    <source>
        <dbReference type="EMBL" id="MBJ7602910.1"/>
    </source>
</evidence>
<gene>
    <name evidence="3" type="ORF">JF888_06930</name>
</gene>
<dbReference type="CDD" id="cd03801">
    <property type="entry name" value="GT4_PimA-like"/>
    <property type="match status" value="1"/>
</dbReference>
<dbReference type="Pfam" id="PF00534">
    <property type="entry name" value="Glycos_transf_1"/>
    <property type="match status" value="1"/>
</dbReference>
<dbReference type="InterPro" id="IPR028098">
    <property type="entry name" value="Glyco_trans_4-like_N"/>
</dbReference>
<dbReference type="EMBL" id="JAEKNQ010000028">
    <property type="protein sequence ID" value="MBJ7602910.1"/>
    <property type="molecule type" value="Genomic_DNA"/>
</dbReference>
<dbReference type="GO" id="GO:0016757">
    <property type="term" value="F:glycosyltransferase activity"/>
    <property type="evidence" value="ECO:0007669"/>
    <property type="project" value="InterPro"/>
</dbReference>
<evidence type="ECO:0000313" key="4">
    <source>
        <dbReference type="Proteomes" id="UP000620075"/>
    </source>
</evidence>
<dbReference type="InterPro" id="IPR001296">
    <property type="entry name" value="Glyco_trans_1"/>
</dbReference>
<feature type="domain" description="Glycosyltransferase subfamily 4-like N-terminal" evidence="2">
    <location>
        <begin position="9"/>
        <end position="172"/>
    </location>
</feature>
<feature type="domain" description="Glycosyl transferase family 1" evidence="1">
    <location>
        <begin position="189"/>
        <end position="352"/>
    </location>
</feature>
<dbReference type="Pfam" id="PF13439">
    <property type="entry name" value="Glyco_transf_4"/>
    <property type="match status" value="1"/>
</dbReference>
<dbReference type="Proteomes" id="UP000620075">
    <property type="component" value="Unassembled WGS sequence"/>
</dbReference>